<dbReference type="EMBL" id="BMAV01009223">
    <property type="protein sequence ID" value="GFY53353.1"/>
    <property type="molecule type" value="Genomic_DNA"/>
</dbReference>
<dbReference type="OrthoDB" id="10321577at2759"/>
<evidence type="ECO:0000313" key="2">
    <source>
        <dbReference type="Proteomes" id="UP000886998"/>
    </source>
</evidence>
<organism evidence="1 2">
    <name type="scientific">Trichonephila inaurata madagascariensis</name>
    <dbReference type="NCBI Taxonomy" id="2747483"/>
    <lineage>
        <taxon>Eukaryota</taxon>
        <taxon>Metazoa</taxon>
        <taxon>Ecdysozoa</taxon>
        <taxon>Arthropoda</taxon>
        <taxon>Chelicerata</taxon>
        <taxon>Arachnida</taxon>
        <taxon>Araneae</taxon>
        <taxon>Araneomorphae</taxon>
        <taxon>Entelegynae</taxon>
        <taxon>Araneoidea</taxon>
        <taxon>Nephilidae</taxon>
        <taxon>Trichonephila</taxon>
        <taxon>Trichonephila inaurata</taxon>
    </lineage>
</organism>
<protein>
    <submittedName>
        <fullName evidence="1">Uncharacterized protein</fullName>
    </submittedName>
</protein>
<sequence>MVDLIFEVSLYLLSCVMATLMQGHLPSFLQILSFVSVIEIIKIIFTLNLGKSYAQTENLILDLEEKSNLQEKALPMVYSLMIYKMCEGLNIDVQIAPIEEREIWISKFNDQRKRMKYIPLVQSESVFKLCLALNLEVQLSTENSHKELIQKRKNKSKCIPTVYSTEICQSLCIEAELDTSSEPAFFKKQNNHSTPKKAIPVVKSSSVYKFCIALGIKARLDPVQSLKC</sequence>
<reference evidence="1" key="1">
    <citation type="submission" date="2020-08" db="EMBL/GenBank/DDBJ databases">
        <title>Multicomponent nature underlies the extraordinary mechanical properties of spider dragline silk.</title>
        <authorList>
            <person name="Kono N."/>
            <person name="Nakamura H."/>
            <person name="Mori M."/>
            <person name="Yoshida Y."/>
            <person name="Ohtoshi R."/>
            <person name="Malay A.D."/>
            <person name="Moran D.A.P."/>
            <person name="Tomita M."/>
            <person name="Numata K."/>
            <person name="Arakawa K."/>
        </authorList>
    </citation>
    <scope>NUCLEOTIDE SEQUENCE</scope>
</reference>
<proteinExistence type="predicted"/>
<comment type="caution">
    <text evidence="1">The sequence shown here is derived from an EMBL/GenBank/DDBJ whole genome shotgun (WGS) entry which is preliminary data.</text>
</comment>
<accession>A0A8X6XHH3</accession>
<dbReference type="AlphaFoldDB" id="A0A8X6XHH3"/>
<gene>
    <name evidence="1" type="ORF">TNIN_373541</name>
</gene>
<dbReference type="Proteomes" id="UP000886998">
    <property type="component" value="Unassembled WGS sequence"/>
</dbReference>
<keyword evidence="2" id="KW-1185">Reference proteome</keyword>
<name>A0A8X6XHH3_9ARAC</name>
<evidence type="ECO:0000313" key="1">
    <source>
        <dbReference type="EMBL" id="GFY53353.1"/>
    </source>
</evidence>